<evidence type="ECO:0000256" key="5">
    <source>
        <dbReference type="SAM" id="MobiDB-lite"/>
    </source>
</evidence>
<evidence type="ECO:0000256" key="1">
    <source>
        <dbReference type="ARBA" id="ARBA00004141"/>
    </source>
</evidence>
<evidence type="ECO:0000256" key="2">
    <source>
        <dbReference type="ARBA" id="ARBA00022692"/>
    </source>
</evidence>
<evidence type="ECO:0000313" key="8">
    <source>
        <dbReference type="Proteomes" id="UP000266188"/>
    </source>
</evidence>
<evidence type="ECO:0000313" key="7">
    <source>
        <dbReference type="EMBL" id="RJE19634.1"/>
    </source>
</evidence>
<dbReference type="AlphaFoldDB" id="A0A3A2ZJU1"/>
<feature type="transmembrane region" description="Helical" evidence="6">
    <location>
        <begin position="122"/>
        <end position="146"/>
    </location>
</feature>
<evidence type="ECO:0000256" key="4">
    <source>
        <dbReference type="ARBA" id="ARBA00023136"/>
    </source>
</evidence>
<gene>
    <name evidence="7" type="ORF">PHISCL_08030</name>
</gene>
<keyword evidence="2 6" id="KW-0812">Transmembrane</keyword>
<keyword evidence="4 6" id="KW-0472">Membrane</keyword>
<keyword evidence="8" id="KW-1185">Reference proteome</keyword>
<feature type="transmembrane region" description="Helical" evidence="6">
    <location>
        <begin position="158"/>
        <end position="177"/>
    </location>
</feature>
<feature type="transmembrane region" description="Helical" evidence="6">
    <location>
        <begin position="20"/>
        <end position="39"/>
    </location>
</feature>
<feature type="transmembrane region" description="Helical" evidence="6">
    <location>
        <begin position="198"/>
        <end position="215"/>
    </location>
</feature>
<proteinExistence type="predicted"/>
<feature type="region of interest" description="Disordered" evidence="5">
    <location>
        <begin position="319"/>
        <end position="338"/>
    </location>
</feature>
<comment type="subcellular location">
    <subcellularLocation>
        <location evidence="1">Membrane</location>
        <topology evidence="1">Multi-pass membrane protein</topology>
    </subcellularLocation>
</comment>
<name>A0A3A2ZJU1_9EURO</name>
<evidence type="ECO:0000256" key="3">
    <source>
        <dbReference type="ARBA" id="ARBA00022989"/>
    </source>
</evidence>
<dbReference type="GO" id="GO:0016020">
    <property type="term" value="C:membrane"/>
    <property type="evidence" value="ECO:0007669"/>
    <property type="project" value="UniProtKB-SubCell"/>
</dbReference>
<dbReference type="PANTHER" id="PTHR31465">
    <property type="entry name" value="PROTEIN RTA1-RELATED"/>
    <property type="match status" value="1"/>
</dbReference>
<reference evidence="8" key="1">
    <citation type="submission" date="2017-02" db="EMBL/GenBank/DDBJ databases">
        <authorList>
            <person name="Tafer H."/>
            <person name="Lopandic K."/>
        </authorList>
    </citation>
    <scope>NUCLEOTIDE SEQUENCE [LARGE SCALE GENOMIC DNA]</scope>
    <source>
        <strain evidence="8">CBS 366.77</strain>
    </source>
</reference>
<evidence type="ECO:0000256" key="6">
    <source>
        <dbReference type="SAM" id="Phobius"/>
    </source>
</evidence>
<dbReference type="STRING" id="2070753.A0A3A2ZJU1"/>
<comment type="caution">
    <text evidence="7">The sequence shown here is derived from an EMBL/GenBank/DDBJ whole genome shotgun (WGS) entry which is preliminary data.</text>
</comment>
<accession>A0A3A2ZJU1</accession>
<dbReference type="InterPro" id="IPR007568">
    <property type="entry name" value="RTA1"/>
</dbReference>
<keyword evidence="3 6" id="KW-1133">Transmembrane helix</keyword>
<organism evidence="7 8">
    <name type="scientific">Aspergillus sclerotialis</name>
    <dbReference type="NCBI Taxonomy" id="2070753"/>
    <lineage>
        <taxon>Eukaryota</taxon>
        <taxon>Fungi</taxon>
        <taxon>Dikarya</taxon>
        <taxon>Ascomycota</taxon>
        <taxon>Pezizomycotina</taxon>
        <taxon>Eurotiomycetes</taxon>
        <taxon>Eurotiomycetidae</taxon>
        <taxon>Eurotiales</taxon>
        <taxon>Aspergillaceae</taxon>
        <taxon>Aspergillus</taxon>
        <taxon>Aspergillus subgen. Polypaecilum</taxon>
    </lineage>
</organism>
<dbReference type="PANTHER" id="PTHR31465:SF13">
    <property type="entry name" value="RTA1 DOMAIN PROTEIN-RELATED"/>
    <property type="match status" value="1"/>
</dbReference>
<dbReference type="Proteomes" id="UP000266188">
    <property type="component" value="Unassembled WGS sequence"/>
</dbReference>
<sequence>MLETRSEWQPGSFWFYAPKKGAPIAFAILFTASGAFHAYQCSKYKCWKVAGLYPWSALLFTAGFATRTAAAFGYWDNLDLFIASTVLLLAAPPVYEGANCFTLGRILYYIPYHSPIHPGRVFTTYIALGAVIEAITANGAALLANTSNPKSLQDRGKALLKAALILQLALMVAFIALTGRFHYNCARARVLNKKVQRPLYVLYTSCTLITIRTIYRTVEYFTAASLNVTDAENISPVLKDEWFFWIFETLVMFCNTTLLNVFHPMRWLPRSNKIYLAEDGITEIEGPGFQDRRPFLLTLFDPFDLVGLITRRGKENKYWESNGTANPDASKVNPSDIA</sequence>
<dbReference type="EMBL" id="MVGC01000385">
    <property type="protein sequence ID" value="RJE19634.1"/>
    <property type="molecule type" value="Genomic_DNA"/>
</dbReference>
<feature type="transmembrane region" description="Helical" evidence="6">
    <location>
        <begin position="242"/>
        <end position="262"/>
    </location>
</feature>
<feature type="transmembrane region" description="Helical" evidence="6">
    <location>
        <begin position="51"/>
        <end position="75"/>
    </location>
</feature>
<feature type="transmembrane region" description="Helical" evidence="6">
    <location>
        <begin position="81"/>
        <end position="110"/>
    </location>
</feature>
<dbReference type="OrthoDB" id="3358017at2759"/>
<dbReference type="Pfam" id="PF04479">
    <property type="entry name" value="RTA1"/>
    <property type="match status" value="1"/>
</dbReference>
<protein>
    <submittedName>
        <fullName evidence="7">RTA1 domain protein</fullName>
    </submittedName>
</protein>